<feature type="domain" description="PTS EIIB type-1" evidence="19">
    <location>
        <begin position="5"/>
        <end position="87"/>
    </location>
</feature>
<evidence type="ECO:0000256" key="6">
    <source>
        <dbReference type="ARBA" id="ARBA00022683"/>
    </source>
</evidence>
<dbReference type="PANTHER" id="PTHR30175:SF1">
    <property type="entry name" value="PTS SYSTEM ARBUTIN-, CELLOBIOSE-, AND SALICIN-SPECIFIC EIIBC COMPONENT-RELATED"/>
    <property type="match status" value="1"/>
</dbReference>
<comment type="function">
    <text evidence="12">The phosphoenolpyruvate-dependent sugar phosphotransferase system (sugar PTS), a major carbohydrate active transport system, catalyzes the phosphorylation of incoming sugar substrates concomitantly with their translocation across the cell membrane. This system is involved in sucrose transport.</text>
</comment>
<feature type="transmembrane region" description="Helical" evidence="17">
    <location>
        <begin position="216"/>
        <end position="239"/>
    </location>
</feature>
<dbReference type="AlphaFoldDB" id="A0A0D6E0L2"/>
<evidence type="ECO:0000256" key="9">
    <source>
        <dbReference type="ARBA" id="ARBA00022989"/>
    </source>
</evidence>
<dbReference type="InterPro" id="IPR013013">
    <property type="entry name" value="PTS_EIIC_1"/>
</dbReference>
<protein>
    <recommendedName>
        <fullName evidence="14">PTS system sucrose-specific EIIBCA component</fullName>
        <ecNumber evidence="11">2.7.1.211</ecNumber>
    </recommendedName>
    <alternativeName>
        <fullName evidence="15">EIIBCA-Scr</fullName>
    </alternativeName>
</protein>
<gene>
    <name evidence="21" type="ORF">LACPI_2225</name>
</gene>
<dbReference type="Gene3D" id="3.30.1360.60">
    <property type="entry name" value="Glucose permease domain IIB"/>
    <property type="match status" value="1"/>
</dbReference>
<dbReference type="InterPro" id="IPR001127">
    <property type="entry name" value="PTS_EIIA_1_perm"/>
</dbReference>
<reference evidence="22" key="1">
    <citation type="submission" date="2015-01" db="EMBL/GenBank/DDBJ databases">
        <authorList>
            <person name="Andreevskaya M."/>
        </authorList>
    </citation>
    <scope>NUCLEOTIDE SEQUENCE [LARGE SCALE GENOMIC DNA]</scope>
    <source>
        <strain evidence="22">MKFS47</strain>
    </source>
</reference>
<dbReference type="PROSITE" id="PS01035">
    <property type="entry name" value="PTS_EIIB_TYPE_1_CYS"/>
    <property type="match status" value="1"/>
</dbReference>
<dbReference type="GO" id="GO:0008982">
    <property type="term" value="F:protein-N(PI)-phosphohistidine-sugar phosphotransferase activity"/>
    <property type="evidence" value="ECO:0007669"/>
    <property type="project" value="InterPro"/>
</dbReference>
<keyword evidence="10 17" id="KW-0472">Membrane</keyword>
<evidence type="ECO:0000256" key="7">
    <source>
        <dbReference type="ARBA" id="ARBA00022692"/>
    </source>
</evidence>
<keyword evidence="5" id="KW-0808">Transferase</keyword>
<evidence type="ECO:0000256" key="3">
    <source>
        <dbReference type="ARBA" id="ARBA00022475"/>
    </source>
</evidence>
<feature type="transmembrane region" description="Helical" evidence="17">
    <location>
        <begin position="143"/>
        <end position="166"/>
    </location>
</feature>
<evidence type="ECO:0000259" key="20">
    <source>
        <dbReference type="PROSITE" id="PS51103"/>
    </source>
</evidence>
<keyword evidence="6" id="KW-0598">Phosphotransferase system</keyword>
<evidence type="ECO:0000256" key="10">
    <source>
        <dbReference type="ARBA" id="ARBA00023136"/>
    </source>
</evidence>
<dbReference type="PANTHER" id="PTHR30175">
    <property type="entry name" value="PHOSPHOTRANSFERASE SYSTEM TRANSPORT PROTEIN"/>
    <property type="match status" value="1"/>
</dbReference>
<feature type="transmembrane region" description="Helical" evidence="17">
    <location>
        <begin position="114"/>
        <end position="137"/>
    </location>
</feature>
<name>A0A0D6E0L2_9LACT</name>
<evidence type="ECO:0000256" key="14">
    <source>
        <dbReference type="ARBA" id="ARBA00074554"/>
    </source>
</evidence>
<dbReference type="FunFam" id="3.30.1360.60:FF:000001">
    <property type="entry name" value="PTS system glucose-specific IIBC component PtsG"/>
    <property type="match status" value="1"/>
</dbReference>
<dbReference type="Proteomes" id="UP000033166">
    <property type="component" value="Chromosome I"/>
</dbReference>
<evidence type="ECO:0000256" key="12">
    <source>
        <dbReference type="ARBA" id="ARBA00045139"/>
    </source>
</evidence>
<dbReference type="InterPro" id="IPR011297">
    <property type="entry name" value="PTS_IIABC_b_glu"/>
</dbReference>
<dbReference type="InterPro" id="IPR001996">
    <property type="entry name" value="PTS_IIB_1"/>
</dbReference>
<evidence type="ECO:0000256" key="15">
    <source>
        <dbReference type="ARBA" id="ARBA00081008"/>
    </source>
</evidence>
<evidence type="ECO:0000256" key="2">
    <source>
        <dbReference type="ARBA" id="ARBA00022448"/>
    </source>
</evidence>
<evidence type="ECO:0000256" key="17">
    <source>
        <dbReference type="SAM" id="Phobius"/>
    </source>
</evidence>
<comment type="catalytic activity">
    <reaction evidence="13">
        <text>N(pros)-phospho-L-histidyl-[protein](out) + sucrose = sucrose 6(G)-phosphate(in) + L-histidyl-[protein]</text>
        <dbReference type="Rhea" id="RHEA:49236"/>
        <dbReference type="Rhea" id="RHEA-COMP:9745"/>
        <dbReference type="Rhea" id="RHEA-COMP:9746"/>
        <dbReference type="ChEBI" id="CHEBI:17992"/>
        <dbReference type="ChEBI" id="CHEBI:29979"/>
        <dbReference type="ChEBI" id="CHEBI:64837"/>
        <dbReference type="ChEBI" id="CHEBI:91002"/>
        <dbReference type="EC" id="2.7.1.211"/>
    </reaction>
</comment>
<evidence type="ECO:0000256" key="13">
    <source>
        <dbReference type="ARBA" id="ARBA00048931"/>
    </source>
</evidence>
<dbReference type="RefSeq" id="WP_047916396.1">
    <property type="nucleotide sequence ID" value="NZ_LN774769.1"/>
</dbReference>
<feature type="domain" description="PTS EIIA type-1" evidence="18">
    <location>
        <begin position="512"/>
        <end position="616"/>
    </location>
</feature>
<feature type="domain" description="PTS EIIC type-1" evidence="20">
    <location>
        <begin position="105"/>
        <end position="482"/>
    </location>
</feature>
<accession>A0A0D6E0L2</accession>
<feature type="transmembrane region" description="Helical" evidence="17">
    <location>
        <begin position="251"/>
        <end position="278"/>
    </location>
</feature>
<evidence type="ECO:0000259" key="19">
    <source>
        <dbReference type="PROSITE" id="PS51098"/>
    </source>
</evidence>
<feature type="transmembrane region" description="Helical" evidence="17">
    <location>
        <begin position="445"/>
        <end position="466"/>
    </location>
</feature>
<dbReference type="CDD" id="cd00212">
    <property type="entry name" value="PTS_IIB_glc"/>
    <property type="match status" value="1"/>
</dbReference>
<dbReference type="PROSITE" id="PS51093">
    <property type="entry name" value="PTS_EIIA_TYPE_1"/>
    <property type="match status" value="1"/>
</dbReference>
<evidence type="ECO:0000313" key="21">
    <source>
        <dbReference type="EMBL" id="CEN29425.1"/>
    </source>
</evidence>
<evidence type="ECO:0000256" key="8">
    <source>
        <dbReference type="ARBA" id="ARBA00022777"/>
    </source>
</evidence>
<keyword evidence="7 17" id="KW-0812">Transmembrane</keyword>
<evidence type="ECO:0000313" key="22">
    <source>
        <dbReference type="Proteomes" id="UP000033166"/>
    </source>
</evidence>
<dbReference type="Pfam" id="PF00358">
    <property type="entry name" value="PTS_EIIA_1"/>
    <property type="match status" value="1"/>
</dbReference>
<dbReference type="NCBIfam" id="TIGR00830">
    <property type="entry name" value="PTBA"/>
    <property type="match status" value="1"/>
</dbReference>
<evidence type="ECO:0000256" key="16">
    <source>
        <dbReference type="PROSITE-ProRule" id="PRU00421"/>
    </source>
</evidence>
<evidence type="ECO:0000256" key="11">
    <source>
        <dbReference type="ARBA" id="ARBA00044053"/>
    </source>
</evidence>
<keyword evidence="3" id="KW-1003">Cell membrane</keyword>
<dbReference type="Pfam" id="PF02378">
    <property type="entry name" value="PTS_EIIC"/>
    <property type="match status" value="1"/>
</dbReference>
<dbReference type="HOGENOM" id="CLU_012312_2_1_9"/>
<dbReference type="STRING" id="1364.LP2241_50554"/>
<evidence type="ECO:0000259" key="18">
    <source>
        <dbReference type="PROSITE" id="PS51093"/>
    </source>
</evidence>
<dbReference type="KEGG" id="lpk:LACPI_2225"/>
<feature type="active site" description="Phosphocysteine intermediate; for EIIB activity" evidence="16">
    <location>
        <position position="27"/>
    </location>
</feature>
<dbReference type="PROSITE" id="PS00371">
    <property type="entry name" value="PTS_EIIA_TYPE_1_HIS"/>
    <property type="match status" value="1"/>
</dbReference>
<dbReference type="InterPro" id="IPR050558">
    <property type="entry name" value="PTS_Sugar-Specific_Components"/>
</dbReference>
<comment type="subcellular location">
    <subcellularLocation>
        <location evidence="1">Cell membrane</location>
        <topology evidence="1">Multi-pass membrane protein</topology>
    </subcellularLocation>
</comment>
<dbReference type="PROSITE" id="PS51098">
    <property type="entry name" value="PTS_EIIB_TYPE_1"/>
    <property type="match status" value="1"/>
</dbReference>
<dbReference type="SUPFAM" id="SSF55604">
    <property type="entry name" value="Glucose permease domain IIB"/>
    <property type="match status" value="1"/>
</dbReference>
<dbReference type="GO" id="GO:0015771">
    <property type="term" value="P:trehalose transport"/>
    <property type="evidence" value="ECO:0007669"/>
    <property type="project" value="TreeGrafter"/>
</dbReference>
<evidence type="ECO:0000256" key="5">
    <source>
        <dbReference type="ARBA" id="ARBA00022679"/>
    </source>
</evidence>
<dbReference type="NCBIfam" id="TIGR01995">
    <property type="entry name" value="PTS-II-ABC-beta"/>
    <property type="match status" value="1"/>
</dbReference>
<dbReference type="InterPro" id="IPR003352">
    <property type="entry name" value="PTS_EIIC"/>
</dbReference>
<feature type="transmembrane region" description="Helical" evidence="17">
    <location>
        <begin position="333"/>
        <end position="354"/>
    </location>
</feature>
<evidence type="ECO:0000256" key="1">
    <source>
        <dbReference type="ARBA" id="ARBA00004651"/>
    </source>
</evidence>
<dbReference type="InterPro" id="IPR036878">
    <property type="entry name" value="Glu_permease_IIB"/>
</dbReference>
<keyword evidence="2" id="KW-0813">Transport</keyword>
<sequence length="641" mass="68160">MGKYEALAKIIVDEVGGKDNINSLTHCITRLRFKLKDESKAHDDVLKNMDGVVTVMKAGGQYQVVIGNHVPAVYDDVLAVAGISGSGSEDDGPTEKQKPFDAIIDVISSCFQPFLGALCAAGMIKGINALLIFFKLYENTSGTYITLNAIGDAVFYFLPLFVALTASRKFKLSEYTGLALGAALVYPAIQQSAIVVKGAKPLGAIFGIDYYTTFAGIPLIANNYTSSVIPIIFIIWLASKIQKWAKKVIPELVATFFVPMVVLLVTMPIGFLVVGPIISLLTELLNSGFNSVYGFSPILFGLLVGGLWQILVIFGLHWALIPMVMAQFGEQGWSNILGGQFAASFAQIAVLMALMFKIYKKKDRQLIVPSIISGIAGVTEPAIYGITLPRVKPFVISCIAAATAGAYAGMMNVTSYMMGGLGIFALPTMISNGRDGTANGAVGSVIHAVLSALIGMVVAFVLTMIFCEKEYDEEIIEVSPTIDPTTKTKGIAPESISSPVAGEVLPLSEAGDAAFSEGLLGQGAVIIPTTGEVVAPFDGIVMTLFPTKHAIGLISDKGTELLIHVGIDTVQLDGKYFEAFVKQGDVVKKGQKLVAFDIKAIEAAGFNTQIPIIVTNTQDYSKVDVKAAKHITPGTQFIAVA</sequence>
<dbReference type="GO" id="GO:0090589">
    <property type="term" value="F:protein-phosphocysteine-trehalose phosphotransferase system transporter activity"/>
    <property type="evidence" value="ECO:0007669"/>
    <property type="project" value="TreeGrafter"/>
</dbReference>
<dbReference type="GO" id="GO:0009401">
    <property type="term" value="P:phosphoenolpyruvate-dependent sugar phosphotransferase system"/>
    <property type="evidence" value="ECO:0007669"/>
    <property type="project" value="UniProtKB-KW"/>
</dbReference>
<organism evidence="21 22">
    <name type="scientific">Pseudolactococcus piscium MKFS47</name>
    <dbReference type="NCBI Taxonomy" id="297352"/>
    <lineage>
        <taxon>Bacteria</taxon>
        <taxon>Bacillati</taxon>
        <taxon>Bacillota</taxon>
        <taxon>Bacilli</taxon>
        <taxon>Lactobacillales</taxon>
        <taxon>Streptococcaceae</taxon>
        <taxon>Pseudolactococcus</taxon>
    </lineage>
</organism>
<dbReference type="InterPro" id="IPR018113">
    <property type="entry name" value="PTrfase_EIIB_Cys"/>
</dbReference>
<dbReference type="EC" id="2.7.1.211" evidence="11"/>
<proteinExistence type="predicted"/>
<dbReference type="InterPro" id="IPR011055">
    <property type="entry name" value="Dup_hybrid_motif"/>
</dbReference>
<feature type="transmembrane region" description="Helical" evidence="17">
    <location>
        <begin position="366"/>
        <end position="386"/>
    </location>
</feature>
<feature type="transmembrane region" description="Helical" evidence="17">
    <location>
        <begin position="416"/>
        <end position="433"/>
    </location>
</feature>
<dbReference type="EMBL" id="LN774769">
    <property type="protein sequence ID" value="CEN29425.1"/>
    <property type="molecule type" value="Genomic_DNA"/>
</dbReference>
<dbReference type="GO" id="GO:0005886">
    <property type="term" value="C:plasma membrane"/>
    <property type="evidence" value="ECO:0007669"/>
    <property type="project" value="UniProtKB-SubCell"/>
</dbReference>
<feature type="transmembrane region" description="Helical" evidence="17">
    <location>
        <begin position="178"/>
        <end position="196"/>
    </location>
</feature>
<dbReference type="Gene3D" id="2.70.70.10">
    <property type="entry name" value="Glucose Permease (Domain IIA)"/>
    <property type="match status" value="1"/>
</dbReference>
<feature type="transmembrane region" description="Helical" evidence="17">
    <location>
        <begin position="298"/>
        <end position="321"/>
    </location>
</feature>
<keyword evidence="8" id="KW-0418">Kinase</keyword>
<keyword evidence="9 17" id="KW-1133">Transmembrane helix</keyword>
<keyword evidence="4" id="KW-0762">Sugar transport</keyword>
<dbReference type="Pfam" id="PF00367">
    <property type="entry name" value="PTS_EIIB"/>
    <property type="match status" value="1"/>
</dbReference>
<dbReference type="PROSITE" id="PS51103">
    <property type="entry name" value="PTS_EIIC_TYPE_1"/>
    <property type="match status" value="1"/>
</dbReference>
<dbReference type="SUPFAM" id="SSF51261">
    <property type="entry name" value="Duplicated hybrid motif"/>
    <property type="match status" value="1"/>
</dbReference>
<evidence type="ECO:0000256" key="4">
    <source>
        <dbReference type="ARBA" id="ARBA00022597"/>
    </source>
</evidence>
<dbReference type="GO" id="GO:0016301">
    <property type="term" value="F:kinase activity"/>
    <property type="evidence" value="ECO:0007669"/>
    <property type="project" value="UniProtKB-KW"/>
</dbReference>
<dbReference type="FunFam" id="2.70.70.10:FF:000001">
    <property type="entry name" value="PTS system glucose-specific IIA component"/>
    <property type="match status" value="1"/>
</dbReference>